<dbReference type="Gene3D" id="2.130.10.10">
    <property type="entry name" value="YVTN repeat-like/Quinoprotein amine dehydrogenase"/>
    <property type="match status" value="1"/>
</dbReference>
<dbReference type="InterPro" id="IPR050282">
    <property type="entry name" value="Cycloisomerase_2"/>
</dbReference>
<evidence type="ECO:0000256" key="1">
    <source>
        <dbReference type="ARBA" id="ARBA00005564"/>
    </source>
</evidence>
<dbReference type="EMBL" id="JAGMUU010000011">
    <property type="protein sequence ID" value="KAH7142900.1"/>
    <property type="molecule type" value="Genomic_DNA"/>
</dbReference>
<evidence type="ECO:0000313" key="3">
    <source>
        <dbReference type="EMBL" id="KAH7142900.1"/>
    </source>
</evidence>
<organism evidence="3 4">
    <name type="scientific">Dactylonectria estremocensis</name>
    <dbReference type="NCBI Taxonomy" id="1079267"/>
    <lineage>
        <taxon>Eukaryota</taxon>
        <taxon>Fungi</taxon>
        <taxon>Dikarya</taxon>
        <taxon>Ascomycota</taxon>
        <taxon>Pezizomycotina</taxon>
        <taxon>Sordariomycetes</taxon>
        <taxon>Hypocreomycetidae</taxon>
        <taxon>Hypocreales</taxon>
        <taxon>Nectriaceae</taxon>
        <taxon>Dactylonectria</taxon>
    </lineage>
</organism>
<evidence type="ECO:0000256" key="2">
    <source>
        <dbReference type="SAM" id="SignalP"/>
    </source>
</evidence>
<reference evidence="3" key="1">
    <citation type="journal article" date="2021" name="Nat. Commun.">
        <title>Genetic determinants of endophytism in the Arabidopsis root mycobiome.</title>
        <authorList>
            <person name="Mesny F."/>
            <person name="Miyauchi S."/>
            <person name="Thiergart T."/>
            <person name="Pickel B."/>
            <person name="Atanasova L."/>
            <person name="Karlsson M."/>
            <person name="Huettel B."/>
            <person name="Barry K.W."/>
            <person name="Haridas S."/>
            <person name="Chen C."/>
            <person name="Bauer D."/>
            <person name="Andreopoulos W."/>
            <person name="Pangilinan J."/>
            <person name="LaButti K."/>
            <person name="Riley R."/>
            <person name="Lipzen A."/>
            <person name="Clum A."/>
            <person name="Drula E."/>
            <person name="Henrissat B."/>
            <person name="Kohler A."/>
            <person name="Grigoriev I.V."/>
            <person name="Martin F.M."/>
            <person name="Hacquard S."/>
        </authorList>
    </citation>
    <scope>NUCLEOTIDE SEQUENCE</scope>
    <source>
        <strain evidence="3">MPI-CAGE-AT-0021</strain>
    </source>
</reference>
<dbReference type="PANTHER" id="PTHR30344:SF4">
    <property type="entry name" value="CYCLASE, PUTATIVE (AFU_ORTHOLOGUE AFUA_6G11580)-RELATED"/>
    <property type="match status" value="1"/>
</dbReference>
<dbReference type="Proteomes" id="UP000717696">
    <property type="component" value="Unassembled WGS sequence"/>
</dbReference>
<comment type="caution">
    <text evidence="3">The sequence shown here is derived from an EMBL/GenBank/DDBJ whole genome shotgun (WGS) entry which is preliminary data.</text>
</comment>
<dbReference type="InterPro" id="IPR015943">
    <property type="entry name" value="WD40/YVTN_repeat-like_dom_sf"/>
</dbReference>
<keyword evidence="2" id="KW-0732">Signal</keyword>
<feature type="signal peptide" evidence="2">
    <location>
        <begin position="1"/>
        <end position="19"/>
    </location>
</feature>
<feature type="chain" id="PRO_5040479025" evidence="2">
    <location>
        <begin position="20"/>
        <end position="378"/>
    </location>
</feature>
<evidence type="ECO:0000313" key="4">
    <source>
        <dbReference type="Proteomes" id="UP000717696"/>
    </source>
</evidence>
<dbReference type="OrthoDB" id="1715191at2759"/>
<gene>
    <name evidence="3" type="ORF">B0J13DRAFT_556176</name>
</gene>
<accession>A0A9P9J463</accession>
<dbReference type="SUPFAM" id="SSF75011">
    <property type="entry name" value="3-carboxy-cis,cis-mucoante lactonizing enzyme"/>
    <property type="match status" value="1"/>
</dbReference>
<sequence length="378" mass="40066">MAAKPFLIYLLTFSGHVLCASHYLFSGFFSGDTIVALEFDDAASTLSVVNNITINASTGSKWIAFDTSHENLYVATTGFIQSYGIDSDLDLKYQSNVSLASDCSNANFIVASAAEPYTVFGAPYNSGCSSLAISVDSGALNTSFASLEYDSAAGVHGLALSPANDFIYSADDMGNAIWVHSYDNSSGVVEEKQKVSAPTGANPRHLAVHPNGHFVFVLYEELSEIAVYSRDVASGQLTDTNTTYSLIPSTFTNTSSYWADEALLSVPSTNDSTSSPKYLICSTRSRETSAPGYVTAFSLDSVTGDIAEQLFIVPTTSSGGSANAVSPALFSEDYFAITDSASNFVEVWKMETEAGNSTTAVVAHLNLESGPANAVWLN</sequence>
<protein>
    <submittedName>
        <fullName evidence="3">Lactonase, 7-bladed beta-propeller-domain-containing protein</fullName>
    </submittedName>
</protein>
<keyword evidence="4" id="KW-1185">Reference proteome</keyword>
<dbReference type="AlphaFoldDB" id="A0A9P9J463"/>
<dbReference type="GO" id="GO:0017057">
    <property type="term" value="F:6-phosphogluconolactonase activity"/>
    <property type="evidence" value="ECO:0007669"/>
    <property type="project" value="TreeGrafter"/>
</dbReference>
<dbReference type="Pfam" id="PF10282">
    <property type="entry name" value="Lactonase"/>
    <property type="match status" value="1"/>
</dbReference>
<comment type="similarity">
    <text evidence="1">Belongs to the cycloisomerase 2 family.</text>
</comment>
<proteinExistence type="inferred from homology"/>
<dbReference type="InterPro" id="IPR019405">
    <property type="entry name" value="Lactonase_7-beta_prop"/>
</dbReference>
<dbReference type="PANTHER" id="PTHR30344">
    <property type="entry name" value="6-PHOSPHOGLUCONOLACTONASE-RELATED"/>
    <property type="match status" value="1"/>
</dbReference>
<name>A0A9P9J463_9HYPO</name>